<comment type="similarity">
    <text evidence="1">Belongs to the GTP-binding SRP family.</text>
</comment>
<feature type="domain" description="SRP54-type proteins GTP-binding" evidence="10">
    <location>
        <begin position="448"/>
        <end position="461"/>
    </location>
</feature>
<evidence type="ECO:0000256" key="6">
    <source>
        <dbReference type="ARBA" id="ARBA00023170"/>
    </source>
</evidence>
<evidence type="ECO:0000256" key="7">
    <source>
        <dbReference type="ARBA" id="ARBA00029433"/>
    </source>
</evidence>
<evidence type="ECO:0000256" key="8">
    <source>
        <dbReference type="ARBA" id="ARBA00071429"/>
    </source>
</evidence>
<dbReference type="GO" id="GO:0003924">
    <property type="term" value="F:GTPase activity"/>
    <property type="evidence" value="ECO:0007669"/>
    <property type="project" value="TreeGrafter"/>
</dbReference>
<keyword evidence="5" id="KW-0472">Membrane</keyword>
<dbReference type="Gene3D" id="3.40.50.300">
    <property type="entry name" value="P-loop containing nucleotide triphosphate hydrolases"/>
    <property type="match status" value="1"/>
</dbReference>
<evidence type="ECO:0000256" key="1">
    <source>
        <dbReference type="ARBA" id="ARBA00008531"/>
    </source>
</evidence>
<comment type="subcellular location">
    <subcellularLocation>
        <location evidence="7">Endomembrane system</location>
        <topology evidence="7">Peripheral membrane protein</topology>
        <orientation evidence="7">Cytoplasmic side</orientation>
    </subcellularLocation>
</comment>
<sequence length="475" mass="53731">MMKCGFKVQKIFPSHPFPFNHPLPFIFSQSLPYYPPIPINPPPFFNNKMPYFCVFNKKGWLLQEEGIPPSYLNSVISSIDLSTLSGSRIVRDDKVEYEIRGPIIYLSVGGRKTLKEMIQDKNEDKKDVKKDVIKKDVINKQNDNPLDYSTRSSFSVSSPISAPSTLTSSSPFNSKFMRKFNLFSKKISVSDLRNKMELHLVKKNVDYNTTKILTDCVINELKEENLEFVTPDLFKKLMGSVLKKIIPSVNHENLLKEIKNENKKGNIFSLCFVGVNGVGKSTSLSKVCYWFLQKGLRVYIAACDTFRAGAVEQLKVHVQRFRESNYDVGFYEKGYGKDDASVARTAILNATKENYDVILIDTAGRMHNKKTLMDSLSKLIKINNPNHIVYVGEALVGTDSLIHIEEFNKAIGKGMENRRINSIILTKVDTVDEKIGQILNMTFSSNSPVLFLGTGQTNSDLTKIDSEEIINVLMS</sequence>
<dbReference type="Proteomes" id="UP000016927">
    <property type="component" value="Unassembled WGS sequence"/>
</dbReference>
<dbReference type="GO" id="GO:0006614">
    <property type="term" value="P:SRP-dependent cotranslational protein targeting to membrane"/>
    <property type="evidence" value="ECO:0007669"/>
    <property type="project" value="InterPro"/>
</dbReference>
<reference evidence="11 12" key="1">
    <citation type="journal article" date="2013" name="BMC Genomics">
        <title>Comparative genomics of parasitic silkworm microsporidia reveal an association between genome expansion and host adaptation.</title>
        <authorList>
            <person name="Pan G."/>
            <person name="Xu J."/>
            <person name="Li T."/>
            <person name="Xia Q."/>
            <person name="Liu S.L."/>
            <person name="Zhang G."/>
            <person name="Li S."/>
            <person name="Li C."/>
            <person name="Liu H."/>
            <person name="Yang L."/>
            <person name="Liu T."/>
            <person name="Zhang X."/>
            <person name="Wu Z."/>
            <person name="Fan W."/>
            <person name="Dang X."/>
            <person name="Xiang H."/>
            <person name="Tao M."/>
            <person name="Li Y."/>
            <person name="Hu J."/>
            <person name="Li Z."/>
            <person name="Lin L."/>
            <person name="Luo J."/>
            <person name="Geng L."/>
            <person name="Wang L."/>
            <person name="Long M."/>
            <person name="Wan Y."/>
            <person name="He N."/>
            <person name="Zhang Z."/>
            <person name="Lu C."/>
            <person name="Keeling P.J."/>
            <person name="Wang J."/>
            <person name="Xiang Z."/>
            <person name="Zhou Z."/>
        </authorList>
    </citation>
    <scope>NUCLEOTIDE SEQUENCE [LARGE SCALE GENOMIC DNA]</scope>
    <source>
        <strain evidence="12">CQ1 / CVCC 102059</strain>
    </source>
</reference>
<evidence type="ECO:0000313" key="12">
    <source>
        <dbReference type="Proteomes" id="UP000016927"/>
    </source>
</evidence>
<dbReference type="FunFam" id="3.40.50.300:FF:000566">
    <property type="entry name" value="Signal recognition particle receptor subunit alpha"/>
    <property type="match status" value="1"/>
</dbReference>
<organism evidence="11 12">
    <name type="scientific">Nosema bombycis (strain CQ1 / CVCC 102059)</name>
    <name type="common">Microsporidian parasite</name>
    <name type="synonym">Pebrine of silkworm</name>
    <dbReference type="NCBI Taxonomy" id="578461"/>
    <lineage>
        <taxon>Eukaryota</taxon>
        <taxon>Fungi</taxon>
        <taxon>Fungi incertae sedis</taxon>
        <taxon>Microsporidia</taxon>
        <taxon>Nosematidae</taxon>
        <taxon>Nosema</taxon>
    </lineage>
</organism>
<dbReference type="InterPro" id="IPR003593">
    <property type="entry name" value="AAA+_ATPase"/>
</dbReference>
<dbReference type="HOGENOM" id="CLU_009301_3_1_1"/>
<dbReference type="GO" id="GO:0005789">
    <property type="term" value="C:endoplasmic reticulum membrane"/>
    <property type="evidence" value="ECO:0007669"/>
    <property type="project" value="TreeGrafter"/>
</dbReference>
<dbReference type="SMART" id="SM00962">
    <property type="entry name" value="SRP54"/>
    <property type="match status" value="1"/>
</dbReference>
<dbReference type="SMART" id="SM00382">
    <property type="entry name" value="AAA"/>
    <property type="match status" value="1"/>
</dbReference>
<dbReference type="GO" id="GO:0005525">
    <property type="term" value="F:GTP binding"/>
    <property type="evidence" value="ECO:0007669"/>
    <property type="project" value="UniProtKB-KW"/>
</dbReference>
<dbReference type="InterPro" id="IPR027417">
    <property type="entry name" value="P-loop_NTPase"/>
</dbReference>
<gene>
    <name evidence="11" type="primary">SRPR</name>
    <name evidence="11" type="ORF">NBO_507g0004</name>
</gene>
<dbReference type="STRING" id="578461.R0M2C6"/>
<name>R0M2C6_NOSB1</name>
<evidence type="ECO:0000256" key="4">
    <source>
        <dbReference type="ARBA" id="ARBA00023134"/>
    </source>
</evidence>
<dbReference type="EMBL" id="KB909415">
    <property type="protein sequence ID" value="EOB12189.1"/>
    <property type="molecule type" value="Genomic_DNA"/>
</dbReference>
<evidence type="ECO:0000256" key="3">
    <source>
        <dbReference type="ARBA" id="ARBA00022741"/>
    </source>
</evidence>
<dbReference type="VEuPathDB" id="MicrosporidiaDB:NBO_507g0004"/>
<dbReference type="SUPFAM" id="SSF52540">
    <property type="entry name" value="P-loop containing nucleoside triphosphate hydrolases"/>
    <property type="match status" value="1"/>
</dbReference>
<evidence type="ECO:0000313" key="11">
    <source>
        <dbReference type="EMBL" id="EOB12189.1"/>
    </source>
</evidence>
<comment type="subunit">
    <text evidence="2">Heterodimer of an alpha and a beta chain.</text>
</comment>
<evidence type="ECO:0000259" key="10">
    <source>
        <dbReference type="PROSITE" id="PS00300"/>
    </source>
</evidence>
<evidence type="ECO:0000256" key="9">
    <source>
        <dbReference type="ARBA" id="ARBA00081194"/>
    </source>
</evidence>
<dbReference type="PROSITE" id="PS00300">
    <property type="entry name" value="SRP54"/>
    <property type="match status" value="1"/>
</dbReference>
<dbReference type="OrthoDB" id="1727884at2759"/>
<keyword evidence="12" id="KW-1185">Reference proteome</keyword>
<dbReference type="AlphaFoldDB" id="R0M2C6"/>
<accession>R0M2C6</accession>
<keyword evidence="6 11" id="KW-0675">Receptor</keyword>
<keyword evidence="3" id="KW-0547">Nucleotide-binding</keyword>
<proteinExistence type="inferred from homology"/>
<evidence type="ECO:0000256" key="5">
    <source>
        <dbReference type="ARBA" id="ARBA00023136"/>
    </source>
</evidence>
<dbReference type="PANTHER" id="PTHR43134">
    <property type="entry name" value="SIGNAL RECOGNITION PARTICLE RECEPTOR SUBUNIT ALPHA"/>
    <property type="match status" value="1"/>
</dbReference>
<keyword evidence="4" id="KW-0342">GTP-binding</keyword>
<dbReference type="Pfam" id="PF00448">
    <property type="entry name" value="SRP54"/>
    <property type="match status" value="1"/>
</dbReference>
<dbReference type="InterPro" id="IPR000897">
    <property type="entry name" value="SRP54_GTPase_dom"/>
</dbReference>
<evidence type="ECO:0000256" key="2">
    <source>
        <dbReference type="ARBA" id="ARBA00011870"/>
    </source>
</evidence>
<dbReference type="PANTHER" id="PTHR43134:SF1">
    <property type="entry name" value="SIGNAL RECOGNITION PARTICLE RECEPTOR SUBUNIT ALPHA"/>
    <property type="match status" value="1"/>
</dbReference>
<dbReference type="GO" id="GO:0005047">
    <property type="term" value="F:signal recognition particle binding"/>
    <property type="evidence" value="ECO:0007669"/>
    <property type="project" value="TreeGrafter"/>
</dbReference>
<protein>
    <recommendedName>
        <fullName evidence="8">Signal recognition particle receptor subunit alpha homolog</fullName>
    </recommendedName>
    <alternativeName>
        <fullName evidence="9">Docking protein alpha</fullName>
    </alternativeName>
</protein>